<dbReference type="InterPro" id="IPR016024">
    <property type="entry name" value="ARM-type_fold"/>
</dbReference>
<dbReference type="VEuPathDB" id="FungiDB:MGL_3282"/>
<organism evidence="5 6">
    <name type="scientific">Malassezia globosa (strain ATCC MYA-4612 / CBS 7966)</name>
    <name type="common">Dandruff-associated fungus</name>
    <dbReference type="NCBI Taxonomy" id="425265"/>
    <lineage>
        <taxon>Eukaryota</taxon>
        <taxon>Fungi</taxon>
        <taxon>Dikarya</taxon>
        <taxon>Basidiomycota</taxon>
        <taxon>Ustilaginomycotina</taxon>
        <taxon>Malasseziomycetes</taxon>
        <taxon>Malasseziales</taxon>
        <taxon>Malasseziaceae</taxon>
        <taxon>Malassezia</taxon>
    </lineage>
</organism>
<evidence type="ECO:0000259" key="2">
    <source>
        <dbReference type="Pfam" id="PF07539"/>
    </source>
</evidence>
<feature type="domain" description="U3 small nucleolar RNA-associated protein 20 N-terminal" evidence="2">
    <location>
        <begin position="990"/>
        <end position="1585"/>
    </location>
</feature>
<dbReference type="Pfam" id="PF20416">
    <property type="entry name" value="UTP20"/>
    <property type="match status" value="1"/>
</dbReference>
<dbReference type="GeneID" id="5854044"/>
<feature type="compositionally biased region" description="Acidic residues" evidence="1">
    <location>
        <begin position="239"/>
        <end position="259"/>
    </location>
</feature>
<dbReference type="KEGG" id="mgl:MGL_3282"/>
<dbReference type="InterPro" id="IPR046523">
    <property type="entry name" value="UTP20_dom"/>
</dbReference>
<dbReference type="EMBL" id="AAYY01000011">
    <property type="protein sequence ID" value="EDP42524.1"/>
    <property type="molecule type" value="Genomic_DNA"/>
</dbReference>
<keyword evidence="6" id="KW-1185">Reference proteome</keyword>
<protein>
    <submittedName>
        <fullName evidence="5">Uncharacterized protein</fullName>
    </submittedName>
</protein>
<dbReference type="InterPro" id="IPR052575">
    <property type="entry name" value="SSU_processome_comp_20"/>
</dbReference>
<feature type="region of interest" description="Disordered" evidence="1">
    <location>
        <begin position="2515"/>
        <end position="2568"/>
    </location>
</feature>
<dbReference type="InParanoid" id="A8Q8J5"/>
<dbReference type="Gene3D" id="1.25.10.10">
    <property type="entry name" value="Leucine-rich Repeat Variant"/>
    <property type="match status" value="1"/>
</dbReference>
<dbReference type="Pfam" id="PF23099">
    <property type="entry name" value="UTP20_C"/>
    <property type="match status" value="1"/>
</dbReference>
<proteinExistence type="predicted"/>
<feature type="compositionally biased region" description="Acidic residues" evidence="1">
    <location>
        <begin position="2515"/>
        <end position="2558"/>
    </location>
</feature>
<dbReference type="Pfam" id="PF07539">
    <property type="entry name" value="UTP20_N"/>
    <property type="match status" value="1"/>
</dbReference>
<dbReference type="InterPro" id="IPR011989">
    <property type="entry name" value="ARM-like"/>
</dbReference>
<dbReference type="GO" id="GO:0030686">
    <property type="term" value="C:90S preribosome"/>
    <property type="evidence" value="ECO:0007669"/>
    <property type="project" value="TreeGrafter"/>
</dbReference>
<feature type="compositionally biased region" description="Polar residues" evidence="1">
    <location>
        <begin position="263"/>
        <end position="272"/>
    </location>
</feature>
<evidence type="ECO:0000259" key="3">
    <source>
        <dbReference type="Pfam" id="PF20416"/>
    </source>
</evidence>
<dbReference type="Proteomes" id="UP000008837">
    <property type="component" value="Unassembled WGS sequence"/>
</dbReference>
<dbReference type="FunCoup" id="A8Q8J5">
    <property type="interactions" value="484"/>
</dbReference>
<dbReference type="OMA" id="EGLMAMF"/>
<gene>
    <name evidence="5" type="ORF">MGL_3282</name>
</gene>
<dbReference type="GO" id="GO:0032040">
    <property type="term" value="C:small-subunit processome"/>
    <property type="evidence" value="ECO:0007669"/>
    <property type="project" value="TreeGrafter"/>
</dbReference>
<dbReference type="SUPFAM" id="SSF48371">
    <property type="entry name" value="ARM repeat"/>
    <property type="match status" value="3"/>
</dbReference>
<dbReference type="PANTHER" id="PTHR17695:SF11">
    <property type="entry name" value="SMALL SUBUNIT PROCESSOME COMPONENT 20 HOMOLOG"/>
    <property type="match status" value="1"/>
</dbReference>
<evidence type="ECO:0000313" key="6">
    <source>
        <dbReference type="Proteomes" id="UP000008837"/>
    </source>
</evidence>
<evidence type="ECO:0000313" key="5">
    <source>
        <dbReference type="EMBL" id="EDP42524.1"/>
    </source>
</evidence>
<dbReference type="STRING" id="425265.A8Q8J5"/>
<dbReference type="PANTHER" id="PTHR17695">
    <property type="entry name" value="SMALL SUBUNIT PROCESSOME COMPONENT 20 HOMOLOG"/>
    <property type="match status" value="1"/>
</dbReference>
<feature type="domain" description="U3 small nucleolar RNA-associated protein 20 C-terminal" evidence="4">
    <location>
        <begin position="2452"/>
        <end position="2715"/>
    </location>
</feature>
<feature type="region of interest" description="Disordered" evidence="1">
    <location>
        <begin position="2695"/>
        <end position="2734"/>
    </location>
</feature>
<comment type="caution">
    <text evidence="5">The sequence shown here is derived from an EMBL/GenBank/DDBJ whole genome shotgun (WGS) entry which is preliminary data.</text>
</comment>
<reference evidence="5 6" key="1">
    <citation type="journal article" date="2007" name="Proc. Natl. Acad. Sci. U.S.A.">
        <title>Dandruff-associated Malassezia genomes reveal convergent and divergent virulence traits shared with plant and human fungal pathogens.</title>
        <authorList>
            <person name="Xu J."/>
            <person name="Saunders C.W."/>
            <person name="Hu P."/>
            <person name="Grant R.A."/>
            <person name="Boekhout T."/>
            <person name="Kuramae E.E."/>
            <person name="Kronstad J.W."/>
            <person name="Deangelis Y.M."/>
            <person name="Reeder N.L."/>
            <person name="Johnstone K.R."/>
            <person name="Leland M."/>
            <person name="Fieno A.M."/>
            <person name="Begley W.M."/>
            <person name="Sun Y."/>
            <person name="Lacey M.P."/>
            <person name="Chaudhary T."/>
            <person name="Keough T."/>
            <person name="Chu L."/>
            <person name="Sears R."/>
            <person name="Yuan B."/>
            <person name="Dawson T.L.Jr."/>
        </authorList>
    </citation>
    <scope>NUCLEOTIDE SEQUENCE [LARGE SCALE GENOMIC DNA]</scope>
    <source>
        <strain evidence="6">ATCC MYA-4612 / CBS 7966</strain>
    </source>
</reference>
<accession>A8Q8J5</accession>
<dbReference type="RefSeq" id="XP_001729738.1">
    <property type="nucleotide sequence ID" value="XM_001729686.1"/>
</dbReference>
<evidence type="ECO:0000259" key="4">
    <source>
        <dbReference type="Pfam" id="PF23099"/>
    </source>
</evidence>
<feature type="region of interest" description="Disordered" evidence="1">
    <location>
        <begin position="225"/>
        <end position="272"/>
    </location>
</feature>
<dbReference type="InterPro" id="IPR011430">
    <property type="entry name" value="UTP20_N"/>
</dbReference>
<sequence length="2734" mass="303236">MGDSAGIHRYVSFHERLKNVTIDLSRDASHSWGQNRLQVAGLDAPASVFAEATGTATTIAETSDLQSTAFGTALEQWNELNLSLPFQEFYALVKPKAQSLVLLLHHRDEIATVLDASLILRDDRSWLAWDALLDLVPRMAFDLGPEFLPVYPKLLTALLRASSSMNKNLTHGDDAMAARLVERAFHSAAWLFRAVTSLMLKSQSPELLITSWTIVRDVIAAEKPSQPLPAGANENINEVADENEEDKDEDREENIEEGENQVLVHTSQLSPTTHTRRFATEALSYLIRKAPQAQLKELVSHMLVDANCYGLALEHGIAATWANSCKTASHALHSRTPELLSCIMDLESPCAMMVRRIGRWIITSLVHHTRAPGMVCVFDFLLQRASSLQPGDALQSMLEWLIAAIGTRKGKRVAEDSLHQVLVFLADLDEHLPWTEAHASLLQSYITLVCLSLPKAHVRDMTGPGKRLLQAFVARPKEEYFDMPWAALAGMFRVLGDPATAWHGFSTFALPHALEATSRVLEDDAPNAHQDSALALLSVLDTQGHLDPMLHAPPTTIVLRWIKRTRRIVQKRLEQLAGRLETGSWTDEATVSLPAVQLACRFPQFAAKFVPLLVQCIQSAAAMGLESGALGARSGAAVIDMSAVMGALVAGLVHLLQASDVPKEPLSFLFDGMPSTFETLLRACASNHAVLPALADLACIAHVQSVRLPGAALTWSMLSAAVLDANRAVVLAALRIMSLTIGDVPVRVMDMLVDVESMGLEVQTIATRNVKLRHIQREACKVLRADDVQMQALVYYTVGTLKINFQPVWAASRETLVALCSRVPEEVWRVSFAEWQAADALIHAGTTYIQDHQAGEILDTAMKSDSAFDDTVDTDTEDAFSLHDAQRQERVRWILRCMQMESVTAVEHARYGLAERSNARDVRLDVRHYADQLLRVYEKHAMLPEKHSEAFVSAVIAQWSSLVDDEAELELASASTPTTGARMPAVMRAERLRRFLAIFAEFRHPASMYKSPAMKSRFLALCANPELAIQRGAVECLLAWKDEWLVLQEDTLQKLLDPAKFRDTLSHLNLAASSEQFSPTDRPHVMQVLVRLLYGMMVSRRGARTSGAGQTARRSAILASLYESSEDDIGLLVNLMLGSFSDLHATPLSHSDVFVVPAKVPQALPRKQLGLLATMGDVLRHLGRPLTFCLPRLVAVVVTIDAHASESSDATMRMIRRTAFRRLADFVRLAPDVDWHPFRTAILSKLIHPRLATFADDSVQAPSSLLDVCCAWVSRPDTLLCFMSDPSVLRSVYAGLSRPSIKPSVVHTILDMAERILHAGQGLHGDQNDMADVSDIHTTQAIHSRVVVPTSSSLLEHIVPLVRHTIHSSFAHPLSTQVRDEMLRKQLSVLSQLAPHLTSSDDAAAVLSLLVPLMQHGAKAVPERVKIELLRTLSLLLPRASCEGAALDDLYTLFCRLGAELRWQPARMQYAQAFAQLAQKDASLERITSWVSRLNAYSARTLNEPDLETRLLAFDAILDPHTQIDVREWHALLYEALFFVMDEELVLRTNASSLIQRFVSEAQSEQALSLATDVLLPGVYKRLHTRVETVRKELLTILGLAVAHWADVLPSLTELQVLRAGGDDEASVFTNLYHIQTHRRVRALHRLGDAAEAGSLRSRTLSELFVPLVWLFLLPNQSGGIDMNMANEALACIRRMATHLQWGHYYYWLKRFLRQLKEHAGKDETSASERLHVRGIVGVLEAFHFPMDEDVEMSDDPIADESSTQAPPHAIAHDLTLDTADARSLPRAQRLALATTLTTRVLPPLYEALATKDEDRLPARLPLLIGTARLAMYLPSDRRNVELFKVFSELGSALRSKLQSTRDTCRDMGVQMLRAIGASYLPDVVHELRRILTRGPQLAVCAYTLHTLLVALAVPAVPGTAPLLTKLDRGVRDMTEAVMEDLFGLTSEDRAAVEYKTKVRELRQSKSLDSFEHLARLVDPRSLQELLLPLRGVLATSIDPKTLHSVNECLHRIASGVSANPHIDTSSYLILCYTLIARGAKALAETPPSEAPHLAQNAHFFVELGLDLLTTALRRSRFDIHDEATVSKLLPLVKAVGETLYARNAPVVERGLRAVAALARCPLPNLDETLPVMQKQMLLLLRHAGGIHSSMAQTTLRSLSVVLREGRARAPPARQLTELLNLVSSELDAPDAQTSVFALLRAIVSRAFVVPEIYDVMDRIAELLVTSHDAQVREICRSLYLSFLLDYPQGQGRLRSQLEFLAKHLAYESESGRRSVLDILGAIMSKFSTDVISQYSQLFFVALVMQLANEDSPHVRRHSADVLGTLLRTVHEKERDALLRMAKGWAMAHGSDQAQKLAAVALRVYDIAHAQSACPPWAIQDASEAISQALYDSAQAMSSDSADPDSISWQLTYQALQTMQTIVLGDPKAWSRFDSAISNVVTLLTWPHAWCRVAASRVMGAYFAADMHMEANELIRTARQLVSQLYSAFLDDALTLQVVRNLVFLGKAFARGDAMEADDDEQDSDDDEDEGDVENDGEVDVEFDAAETLDANDNDNEHDDTHVDDSEKPSPQLAWLFTKLSHAARLSHRGGRSDTAPQRVGAVLKWFAAMATQLSASIISKFLVHILSPIQRVMDDDQAPEDLSMLATEVQDLIQAQVGPTVFTRAFAHVKQARLNKRRERKHERLFETVMDPERAAKRRASRNAAKHQSRKRKHAHYRDKRQSNKRTKAVEGN</sequence>
<dbReference type="OrthoDB" id="360653at2759"/>
<dbReference type="InterPro" id="IPR057525">
    <property type="entry name" value="UTP20_C"/>
</dbReference>
<name>A8Q8J5_MALGO</name>
<feature type="domain" description="U3 small nucleolar RNA-associated protein 20" evidence="3">
    <location>
        <begin position="1813"/>
        <end position="2036"/>
    </location>
</feature>
<feature type="compositionally biased region" description="Basic and acidic residues" evidence="1">
    <location>
        <begin position="2559"/>
        <end position="2568"/>
    </location>
</feature>
<evidence type="ECO:0000256" key="1">
    <source>
        <dbReference type="SAM" id="MobiDB-lite"/>
    </source>
</evidence>
<feature type="compositionally biased region" description="Basic residues" evidence="1">
    <location>
        <begin position="2697"/>
        <end position="2728"/>
    </location>
</feature>